<evidence type="ECO:0000313" key="1">
    <source>
        <dbReference type="EMBL" id="WJZ98577.1"/>
    </source>
</evidence>
<keyword evidence="2" id="KW-1185">Reference proteome</keyword>
<evidence type="ECO:0000313" key="2">
    <source>
        <dbReference type="Proteomes" id="UP001227230"/>
    </source>
</evidence>
<dbReference type="Proteomes" id="UP001227230">
    <property type="component" value="Chromosome 11"/>
</dbReference>
<proteinExistence type="predicted"/>
<gene>
    <name evidence="1" type="ORF">VitviT2T_017091</name>
</gene>
<accession>A0ABY9CT07</accession>
<reference evidence="1 2" key="1">
    <citation type="journal article" date="2023" name="Hortic Res">
        <title>The complete reference genome for grapevine (Vitis vinifera L.) genetics and breeding.</title>
        <authorList>
            <person name="Shi X."/>
            <person name="Cao S."/>
            <person name="Wang X."/>
            <person name="Huang S."/>
            <person name="Wang Y."/>
            <person name="Liu Z."/>
            <person name="Liu W."/>
            <person name="Leng X."/>
            <person name="Peng Y."/>
            <person name="Wang N."/>
            <person name="Wang Y."/>
            <person name="Ma Z."/>
            <person name="Xu X."/>
            <person name="Zhang F."/>
            <person name="Xue H."/>
            <person name="Zhong H."/>
            <person name="Wang Y."/>
            <person name="Zhang K."/>
            <person name="Velt A."/>
            <person name="Avia K."/>
            <person name="Holtgrawe D."/>
            <person name="Grimplet J."/>
            <person name="Matus J.T."/>
            <person name="Ware D."/>
            <person name="Wu X."/>
            <person name="Wang H."/>
            <person name="Liu C."/>
            <person name="Fang Y."/>
            <person name="Rustenholz C."/>
            <person name="Cheng Z."/>
            <person name="Xiao H."/>
            <person name="Zhou Y."/>
        </authorList>
    </citation>
    <scope>NUCLEOTIDE SEQUENCE [LARGE SCALE GENOMIC DNA]</scope>
    <source>
        <strain evidence="2">cv. Pinot noir / PN40024</strain>
        <tissue evidence="1">Leaf</tissue>
    </source>
</reference>
<protein>
    <submittedName>
        <fullName evidence="1">Uncharacterized protein</fullName>
    </submittedName>
</protein>
<organism evidence="1 2">
    <name type="scientific">Vitis vinifera</name>
    <name type="common">Grape</name>
    <dbReference type="NCBI Taxonomy" id="29760"/>
    <lineage>
        <taxon>Eukaryota</taxon>
        <taxon>Viridiplantae</taxon>
        <taxon>Streptophyta</taxon>
        <taxon>Embryophyta</taxon>
        <taxon>Tracheophyta</taxon>
        <taxon>Spermatophyta</taxon>
        <taxon>Magnoliopsida</taxon>
        <taxon>eudicotyledons</taxon>
        <taxon>Gunneridae</taxon>
        <taxon>Pentapetalae</taxon>
        <taxon>rosids</taxon>
        <taxon>Vitales</taxon>
        <taxon>Vitaceae</taxon>
        <taxon>Viteae</taxon>
        <taxon>Vitis</taxon>
    </lineage>
</organism>
<sequence>MSSQGSLAHLFRAYARVSDTSQEYDCLKLGPRFDKMGFRATKEVGFYPDVGDVALGGDGTSSGGGPASSSIRNM</sequence>
<name>A0ABY9CT07_VITVI</name>
<dbReference type="EMBL" id="CP126658">
    <property type="protein sequence ID" value="WJZ98577.1"/>
    <property type="molecule type" value="Genomic_DNA"/>
</dbReference>